<dbReference type="AlphaFoldDB" id="A0A4U9Z9W9"/>
<evidence type="ECO:0000313" key="2">
    <source>
        <dbReference type="Proteomes" id="UP000403538"/>
    </source>
</evidence>
<sequence length="117" mass="14213">MFLDIGGNPFDFWEYTPLEVLGLIESFNRVYIQKKKEKIIESYRLSQMIANHVSLLISNEARVLDVWEYAPELFNEEKAQVEEQRRQQQVLQHKEQMRAFAERFNRMRKEENYEHDS</sequence>
<dbReference type="Proteomes" id="UP000403538">
    <property type="component" value="Unassembled WGS sequence"/>
</dbReference>
<name>A0A4U9Z9W9_STRAP</name>
<protein>
    <submittedName>
        <fullName evidence="1">Uncharacterized protein</fullName>
    </submittedName>
</protein>
<organism evidence="1 2">
    <name type="scientific">Streptococcus anginosus</name>
    <dbReference type="NCBI Taxonomy" id="1328"/>
    <lineage>
        <taxon>Bacteria</taxon>
        <taxon>Bacillati</taxon>
        <taxon>Bacillota</taxon>
        <taxon>Bacilli</taxon>
        <taxon>Lactobacillales</taxon>
        <taxon>Streptococcaceae</taxon>
        <taxon>Streptococcus</taxon>
        <taxon>Streptococcus anginosus group</taxon>
    </lineage>
</organism>
<gene>
    <name evidence="1" type="ORF">NCTC11062_01115</name>
</gene>
<reference evidence="1 2" key="1">
    <citation type="submission" date="2019-05" db="EMBL/GenBank/DDBJ databases">
        <authorList>
            <consortium name="Pathogen Informatics"/>
        </authorList>
    </citation>
    <scope>NUCLEOTIDE SEQUENCE [LARGE SCALE GENOMIC DNA]</scope>
    <source>
        <strain evidence="1 2">NCTC11062</strain>
    </source>
</reference>
<proteinExistence type="predicted"/>
<dbReference type="RefSeq" id="WP_070517994.1">
    <property type="nucleotide sequence ID" value="NZ_CABEID010000001.1"/>
</dbReference>
<evidence type="ECO:0000313" key="1">
    <source>
        <dbReference type="EMBL" id="VTS35731.1"/>
    </source>
</evidence>
<accession>A0A4U9Z9W9</accession>
<dbReference type="EMBL" id="CABEID010000001">
    <property type="protein sequence ID" value="VTS35731.1"/>
    <property type="molecule type" value="Genomic_DNA"/>
</dbReference>